<dbReference type="SUPFAM" id="SSF52540">
    <property type="entry name" value="P-loop containing nucleoside triphosphate hydrolases"/>
    <property type="match status" value="1"/>
</dbReference>
<evidence type="ECO:0000313" key="9">
    <source>
        <dbReference type="Proteomes" id="UP000254259"/>
    </source>
</evidence>
<keyword evidence="4" id="KW-0547">Nucleotide-binding</keyword>
<dbReference type="EC" id="3.6.3.-" evidence="8"/>
<keyword evidence="8" id="KW-0378">Hydrolase</keyword>
<dbReference type="InterPro" id="IPR003439">
    <property type="entry name" value="ABC_transporter-like_ATP-bd"/>
</dbReference>
<dbReference type="InterPro" id="IPR027417">
    <property type="entry name" value="P-loop_NTPase"/>
</dbReference>
<evidence type="ECO:0000256" key="4">
    <source>
        <dbReference type="ARBA" id="ARBA00022741"/>
    </source>
</evidence>
<dbReference type="CDD" id="cd03261">
    <property type="entry name" value="ABC_Org_Solvent_Resistant"/>
    <property type="match status" value="1"/>
</dbReference>
<evidence type="ECO:0000256" key="3">
    <source>
        <dbReference type="ARBA" id="ARBA00022519"/>
    </source>
</evidence>
<dbReference type="EMBL" id="LT984813">
    <property type="protein sequence ID" value="SPD63091.1"/>
    <property type="molecule type" value="Genomic_DNA"/>
</dbReference>
<keyword evidence="3" id="KW-0472">Membrane</keyword>
<gene>
    <name evidence="8" type="primary">mlaF</name>
    <name evidence="8" type="ORF">CBM2636_10107</name>
</gene>
<dbReference type="Pfam" id="PF00005">
    <property type="entry name" value="ABC_tran"/>
    <property type="match status" value="1"/>
</dbReference>
<dbReference type="GO" id="GO:0005524">
    <property type="term" value="F:ATP binding"/>
    <property type="evidence" value="ECO:0007669"/>
    <property type="project" value="UniProtKB-KW"/>
</dbReference>
<accession>A0A9Q7XM87</accession>
<evidence type="ECO:0000259" key="7">
    <source>
        <dbReference type="PROSITE" id="PS50893"/>
    </source>
</evidence>
<dbReference type="Gene3D" id="3.40.50.300">
    <property type="entry name" value="P-loop containing nucleotide triphosphate hydrolases"/>
    <property type="match status" value="1"/>
</dbReference>
<dbReference type="InterPro" id="IPR003593">
    <property type="entry name" value="AAA+_ATPase"/>
</dbReference>
<protein>
    <submittedName>
        <fullName evidence="8">Phospholipid import ATP-binding protein MlaF</fullName>
        <ecNumber evidence="8">3.6.3.-</ecNumber>
    </submittedName>
</protein>
<proteinExistence type="predicted"/>
<evidence type="ECO:0000256" key="2">
    <source>
        <dbReference type="ARBA" id="ARBA00022475"/>
    </source>
</evidence>
<reference evidence="8 9" key="1">
    <citation type="submission" date="2018-01" db="EMBL/GenBank/DDBJ databases">
        <authorList>
            <person name="Clerissi C."/>
        </authorList>
    </citation>
    <scope>NUCLEOTIDE SEQUENCE [LARGE SCALE GENOMIC DNA]</scope>
    <source>
        <strain evidence="8">Cupriavidus taiwanensis SWF 66322</strain>
    </source>
</reference>
<keyword evidence="5 8" id="KW-0067">ATP-binding</keyword>
<feature type="domain" description="ABC transporter" evidence="7">
    <location>
        <begin position="24"/>
        <end position="261"/>
    </location>
</feature>
<evidence type="ECO:0000313" key="8">
    <source>
        <dbReference type="EMBL" id="SPD63091.1"/>
    </source>
</evidence>
<dbReference type="GO" id="GO:0016887">
    <property type="term" value="F:ATP hydrolysis activity"/>
    <property type="evidence" value="ECO:0007669"/>
    <property type="project" value="InterPro"/>
</dbReference>
<dbReference type="PANTHER" id="PTHR43023:SF3">
    <property type="entry name" value="PROTEIN TRIGALACTOSYLDIACYLGLYCEROL 3, CHLOROPLASTIC"/>
    <property type="match status" value="1"/>
</dbReference>
<dbReference type="SMART" id="SM00382">
    <property type="entry name" value="AAA"/>
    <property type="match status" value="1"/>
</dbReference>
<feature type="region of interest" description="Disordered" evidence="6">
    <location>
        <begin position="1"/>
        <end position="20"/>
    </location>
</feature>
<keyword evidence="1" id="KW-0813">Transport</keyword>
<keyword evidence="2" id="KW-1003">Cell membrane</keyword>
<dbReference type="RefSeq" id="WP_115707742.1">
    <property type="nucleotide sequence ID" value="NZ_LT984813.1"/>
</dbReference>
<sequence>MNAAPANATQPGPPQPAPERTPVIEVRGLVKRFGKAVVHDHVDLDVYRGEVLSIVGGSGSGKTVLLRQIVGLERPTAGTIKVFGEDPSRLRPAQLQALRSRWGLQFQRGALFSALSVIDNIALPLRELRALPDNLICQAALLKLQLVGLSARDADKMPSDLSGGMVKRVALARALSLEPELLFLDEPTAGLDPMASDDYVALIRELRRELGLTVVMITHDLDTLVALSDRVAVLADHKVIAAAPIPQVVKVEHPFIREYFLGERAQRALQALPRPGQPAAPPPGEA</sequence>
<dbReference type="PROSITE" id="PS50893">
    <property type="entry name" value="ABC_TRANSPORTER_2"/>
    <property type="match status" value="1"/>
</dbReference>
<organism evidence="8 9">
    <name type="scientific">Cupriavidus taiwanensis</name>
    <dbReference type="NCBI Taxonomy" id="164546"/>
    <lineage>
        <taxon>Bacteria</taxon>
        <taxon>Pseudomonadati</taxon>
        <taxon>Pseudomonadota</taxon>
        <taxon>Betaproteobacteria</taxon>
        <taxon>Burkholderiales</taxon>
        <taxon>Burkholderiaceae</taxon>
        <taxon>Cupriavidus</taxon>
    </lineage>
</organism>
<name>A0A9Q7XM87_9BURK</name>
<evidence type="ECO:0000256" key="5">
    <source>
        <dbReference type="ARBA" id="ARBA00022840"/>
    </source>
</evidence>
<evidence type="ECO:0000256" key="6">
    <source>
        <dbReference type="SAM" id="MobiDB-lite"/>
    </source>
</evidence>
<evidence type="ECO:0000256" key="1">
    <source>
        <dbReference type="ARBA" id="ARBA00022448"/>
    </source>
</evidence>
<dbReference type="Proteomes" id="UP000254259">
    <property type="component" value="Chromosome CBM2636"/>
</dbReference>
<dbReference type="PANTHER" id="PTHR43023">
    <property type="entry name" value="PROTEIN TRIGALACTOSYLDIACYLGLYCEROL 3, CHLOROPLASTIC"/>
    <property type="match status" value="1"/>
</dbReference>
<dbReference type="AlphaFoldDB" id="A0A9Q7XM87"/>
<keyword evidence="3" id="KW-0997">Cell inner membrane</keyword>